<organism evidence="2 3">
    <name type="scientific">Mesonia profundi</name>
    <dbReference type="NCBI Taxonomy" id="3070998"/>
    <lineage>
        <taxon>Bacteria</taxon>
        <taxon>Pseudomonadati</taxon>
        <taxon>Bacteroidota</taxon>
        <taxon>Flavobacteriia</taxon>
        <taxon>Flavobacteriales</taxon>
        <taxon>Flavobacteriaceae</taxon>
        <taxon>Mesonia</taxon>
    </lineage>
</organism>
<name>A0ABU1A164_9FLAO</name>
<gene>
    <name evidence="2" type="ORF">RBU60_03980</name>
</gene>
<evidence type="ECO:0008006" key="4">
    <source>
        <dbReference type="Google" id="ProtNLM"/>
    </source>
</evidence>
<feature type="compositionally biased region" description="Basic and acidic residues" evidence="1">
    <location>
        <begin position="77"/>
        <end position="89"/>
    </location>
</feature>
<comment type="caution">
    <text evidence="2">The sequence shown here is derived from an EMBL/GenBank/DDBJ whole genome shotgun (WGS) entry which is preliminary data.</text>
</comment>
<evidence type="ECO:0000256" key="1">
    <source>
        <dbReference type="SAM" id="MobiDB-lite"/>
    </source>
</evidence>
<sequence>MISFKIKTVNLIMDIEVQNKKIELIQWMSTLNDEFILDKLMEFREKDKRDWWKEISEEEKKSIKKGINDSNSGNLKPHAEAKKVYEKWL</sequence>
<keyword evidence="3" id="KW-1185">Reference proteome</keyword>
<accession>A0ABU1A164</accession>
<dbReference type="Proteomes" id="UP001230915">
    <property type="component" value="Unassembled WGS sequence"/>
</dbReference>
<feature type="region of interest" description="Disordered" evidence="1">
    <location>
        <begin position="63"/>
        <end position="89"/>
    </location>
</feature>
<protein>
    <recommendedName>
        <fullName evidence="4">Addiction module protein</fullName>
    </recommendedName>
</protein>
<dbReference type="EMBL" id="JAVHUL010000007">
    <property type="protein sequence ID" value="MDQ7916723.1"/>
    <property type="molecule type" value="Genomic_DNA"/>
</dbReference>
<proteinExistence type="predicted"/>
<evidence type="ECO:0000313" key="2">
    <source>
        <dbReference type="EMBL" id="MDQ7916723.1"/>
    </source>
</evidence>
<reference evidence="2 3" key="1">
    <citation type="submission" date="2023-08" db="EMBL/GenBank/DDBJ databases">
        <title>Mesonia sp. MT50, isolated from deep-sea sediment of the Mariana Trench.</title>
        <authorList>
            <person name="Fu H."/>
        </authorList>
    </citation>
    <scope>NUCLEOTIDE SEQUENCE [LARGE SCALE GENOMIC DNA]</scope>
    <source>
        <strain evidence="2 3">MT50</strain>
    </source>
</reference>
<dbReference type="RefSeq" id="WP_308863374.1">
    <property type="nucleotide sequence ID" value="NZ_JAVHUL010000007.1"/>
</dbReference>
<evidence type="ECO:0000313" key="3">
    <source>
        <dbReference type="Proteomes" id="UP001230915"/>
    </source>
</evidence>